<evidence type="ECO:0000313" key="1">
    <source>
        <dbReference type="EMBL" id="MBA0765897.1"/>
    </source>
</evidence>
<sequence length="56" mass="6329">MRKIKDECRRLVLGTIAGWRQALDQGGTEGGRGRGFGLHLLLKRKTLENVLPNDKR</sequence>
<protein>
    <submittedName>
        <fullName evidence="1">Uncharacterized protein</fullName>
    </submittedName>
</protein>
<accession>A0A7J9DYQ6</accession>
<organism evidence="1 2">
    <name type="scientific">Gossypium trilobum</name>
    <dbReference type="NCBI Taxonomy" id="34281"/>
    <lineage>
        <taxon>Eukaryota</taxon>
        <taxon>Viridiplantae</taxon>
        <taxon>Streptophyta</taxon>
        <taxon>Embryophyta</taxon>
        <taxon>Tracheophyta</taxon>
        <taxon>Spermatophyta</taxon>
        <taxon>Magnoliopsida</taxon>
        <taxon>eudicotyledons</taxon>
        <taxon>Gunneridae</taxon>
        <taxon>Pentapetalae</taxon>
        <taxon>rosids</taxon>
        <taxon>malvids</taxon>
        <taxon>Malvales</taxon>
        <taxon>Malvaceae</taxon>
        <taxon>Malvoideae</taxon>
        <taxon>Gossypium</taxon>
    </lineage>
</organism>
<comment type="caution">
    <text evidence="1">The sequence shown here is derived from an EMBL/GenBank/DDBJ whole genome shotgun (WGS) entry which is preliminary data.</text>
</comment>
<gene>
    <name evidence="1" type="ORF">Gotri_015009</name>
</gene>
<dbReference type="AlphaFoldDB" id="A0A7J9DYQ6"/>
<proteinExistence type="predicted"/>
<name>A0A7J9DYQ6_9ROSI</name>
<keyword evidence="2" id="KW-1185">Reference proteome</keyword>
<dbReference type="EMBL" id="JABEZW010000005">
    <property type="protein sequence ID" value="MBA0765897.1"/>
    <property type="molecule type" value="Genomic_DNA"/>
</dbReference>
<evidence type="ECO:0000313" key="2">
    <source>
        <dbReference type="Proteomes" id="UP000593568"/>
    </source>
</evidence>
<reference evidence="1 2" key="1">
    <citation type="journal article" date="2019" name="Genome Biol. Evol.">
        <title>Insights into the evolution of the New World diploid cottons (Gossypium, subgenus Houzingenia) based on genome sequencing.</title>
        <authorList>
            <person name="Grover C.E."/>
            <person name="Arick M.A. 2nd"/>
            <person name="Thrash A."/>
            <person name="Conover J.L."/>
            <person name="Sanders W.S."/>
            <person name="Peterson D.G."/>
            <person name="Frelichowski J.E."/>
            <person name="Scheffler J.A."/>
            <person name="Scheffler B.E."/>
            <person name="Wendel J.F."/>
        </authorList>
    </citation>
    <scope>NUCLEOTIDE SEQUENCE [LARGE SCALE GENOMIC DNA]</scope>
    <source>
        <strain evidence="1">8</strain>
        <tissue evidence="1">Leaf</tissue>
    </source>
</reference>
<dbReference type="Proteomes" id="UP000593568">
    <property type="component" value="Unassembled WGS sequence"/>
</dbReference>